<dbReference type="Proteomes" id="UP000507470">
    <property type="component" value="Unassembled WGS sequence"/>
</dbReference>
<reference evidence="1 2" key="1">
    <citation type="submission" date="2020-06" db="EMBL/GenBank/DDBJ databases">
        <authorList>
            <person name="Li R."/>
            <person name="Bekaert M."/>
        </authorList>
    </citation>
    <scope>NUCLEOTIDE SEQUENCE [LARGE SCALE GENOMIC DNA]</scope>
    <source>
        <strain evidence="2">wild</strain>
    </source>
</reference>
<evidence type="ECO:0000313" key="2">
    <source>
        <dbReference type="Proteomes" id="UP000507470"/>
    </source>
</evidence>
<dbReference type="EMBL" id="CACVKT020005842">
    <property type="protein sequence ID" value="CAC5398217.1"/>
    <property type="molecule type" value="Genomic_DNA"/>
</dbReference>
<keyword evidence="2" id="KW-1185">Reference proteome</keyword>
<proteinExistence type="predicted"/>
<organism evidence="1 2">
    <name type="scientific">Mytilus coruscus</name>
    <name type="common">Sea mussel</name>
    <dbReference type="NCBI Taxonomy" id="42192"/>
    <lineage>
        <taxon>Eukaryota</taxon>
        <taxon>Metazoa</taxon>
        <taxon>Spiralia</taxon>
        <taxon>Lophotrochozoa</taxon>
        <taxon>Mollusca</taxon>
        <taxon>Bivalvia</taxon>
        <taxon>Autobranchia</taxon>
        <taxon>Pteriomorphia</taxon>
        <taxon>Mytilida</taxon>
        <taxon>Mytiloidea</taxon>
        <taxon>Mytilidae</taxon>
        <taxon>Mytilinae</taxon>
        <taxon>Mytilus</taxon>
    </lineage>
</organism>
<evidence type="ECO:0000313" key="1">
    <source>
        <dbReference type="EMBL" id="CAC5398217.1"/>
    </source>
</evidence>
<protein>
    <submittedName>
        <fullName evidence="1">Uncharacterized protein</fullName>
    </submittedName>
</protein>
<gene>
    <name evidence="1" type="ORF">MCOR_32601</name>
</gene>
<accession>A0A6J8CSC3</accession>
<sequence>MHVHVPELRDQILASFANCVLLPEPQEPAESSLNLNSTVSNIQEPAPLDFTTNLSITRTTASTIATASTVGITTSSNTKDSTASSKKSIATIQELPLDLSMKTTTKLNPKPVEIPRKPLTPIIDCTIPTDIWNVKPLSLETNNYEHLCLDPRNFPESEVPETVSSGWGAKEERCYLPDGTVLELKEVWTSDQPTPAPTEEIRNQCLDCSVKLPNYLQVTIAVSQLPVKVIDRPATKVYLV</sequence>
<dbReference type="AlphaFoldDB" id="A0A6J8CSC3"/>
<name>A0A6J8CSC3_MYTCO</name>